<dbReference type="PROSITE" id="PS01278">
    <property type="entry name" value="MTTASE_RADICAL"/>
    <property type="match status" value="1"/>
</dbReference>
<dbReference type="InterPro" id="IPR006463">
    <property type="entry name" value="MiaB_methiolase"/>
</dbReference>
<dbReference type="GO" id="GO:0035597">
    <property type="term" value="F:tRNA-2-methylthio-N(6)-dimethylallyladenosine(37) synthase activity"/>
    <property type="evidence" value="ECO:0007669"/>
    <property type="project" value="UniProtKB-EC"/>
</dbReference>
<proteinExistence type="predicted"/>
<evidence type="ECO:0000313" key="18">
    <source>
        <dbReference type="Proteomes" id="UP000190423"/>
    </source>
</evidence>
<dbReference type="NCBIfam" id="TIGR01574">
    <property type="entry name" value="miaB-methiolase"/>
    <property type="match status" value="1"/>
</dbReference>
<protein>
    <recommendedName>
        <fullName evidence="11">tRNA-2-methylthio-N(6)-dimethylallyladenosine synthase</fullName>
        <ecNumber evidence="10">2.8.4.3</ecNumber>
    </recommendedName>
    <alternativeName>
        <fullName evidence="13">(Dimethylallyl)adenosine tRNA methylthiotransferase MiaB</fullName>
    </alternativeName>
    <alternativeName>
        <fullName evidence="12">tRNA-i(6)A37 methylthiotransferase</fullName>
    </alternativeName>
</protein>
<evidence type="ECO:0000259" key="16">
    <source>
        <dbReference type="PROSITE" id="PS51918"/>
    </source>
</evidence>
<evidence type="ECO:0000256" key="2">
    <source>
        <dbReference type="ARBA" id="ARBA00003234"/>
    </source>
</evidence>
<dbReference type="PROSITE" id="PS50926">
    <property type="entry name" value="TRAM"/>
    <property type="match status" value="1"/>
</dbReference>
<dbReference type="InterPro" id="IPR013848">
    <property type="entry name" value="Methylthiotransferase_N"/>
</dbReference>
<evidence type="ECO:0000256" key="9">
    <source>
        <dbReference type="ARBA" id="ARBA00023014"/>
    </source>
</evidence>
<dbReference type="InterPro" id="IPR005839">
    <property type="entry name" value="Methylthiotransferase"/>
</dbReference>
<evidence type="ECO:0000313" key="17">
    <source>
        <dbReference type="EMBL" id="SJZ68634.1"/>
    </source>
</evidence>
<keyword evidence="9" id="KW-0411">Iron-sulfur</keyword>
<dbReference type="GO" id="GO:0046872">
    <property type="term" value="F:metal ion binding"/>
    <property type="evidence" value="ECO:0007669"/>
    <property type="project" value="UniProtKB-KW"/>
</dbReference>
<dbReference type="OrthoDB" id="9805215at2"/>
<dbReference type="InterPro" id="IPR007197">
    <property type="entry name" value="rSAM"/>
</dbReference>
<keyword evidence="5" id="KW-0808">Transferase</keyword>
<dbReference type="SUPFAM" id="SSF102114">
    <property type="entry name" value="Radical SAM enzymes"/>
    <property type="match status" value="1"/>
</dbReference>
<keyword evidence="8" id="KW-0408">Iron</keyword>
<dbReference type="PROSITE" id="PS51449">
    <property type="entry name" value="MTTASE_N"/>
    <property type="match status" value="1"/>
</dbReference>
<evidence type="ECO:0000256" key="4">
    <source>
        <dbReference type="ARBA" id="ARBA00022490"/>
    </source>
</evidence>
<dbReference type="SFLD" id="SFLDF00273">
    <property type="entry name" value="(dimethylallyl)adenosine_tRNA"/>
    <property type="match status" value="1"/>
</dbReference>
<dbReference type="Gene3D" id="3.40.50.12160">
    <property type="entry name" value="Methylthiotransferase, N-terminal domain"/>
    <property type="match status" value="1"/>
</dbReference>
<dbReference type="Proteomes" id="UP000190423">
    <property type="component" value="Unassembled WGS sequence"/>
</dbReference>
<reference evidence="17 18" key="1">
    <citation type="submission" date="2017-02" db="EMBL/GenBank/DDBJ databases">
        <authorList>
            <person name="Peterson S.W."/>
        </authorList>
    </citation>
    <scope>NUCLEOTIDE SEQUENCE [LARGE SCALE GENOMIC DNA]</scope>
    <source>
        <strain evidence="17 18">ATCC BAA-908</strain>
    </source>
</reference>
<evidence type="ECO:0000256" key="7">
    <source>
        <dbReference type="ARBA" id="ARBA00022723"/>
    </source>
</evidence>
<dbReference type="AlphaFoldDB" id="A0A1T4MPB7"/>
<keyword evidence="6" id="KW-0949">S-adenosyl-L-methionine</keyword>
<keyword evidence="3" id="KW-0004">4Fe-4S</keyword>
<dbReference type="EC" id="2.8.4.3" evidence="10"/>
<dbReference type="Gene3D" id="3.80.30.20">
    <property type="entry name" value="tm_1862 like domain"/>
    <property type="match status" value="1"/>
</dbReference>
<keyword evidence="7" id="KW-0479">Metal-binding</keyword>
<dbReference type="Pfam" id="PF00919">
    <property type="entry name" value="UPF0004"/>
    <property type="match status" value="1"/>
</dbReference>
<dbReference type="RefSeq" id="WP_078933933.1">
    <property type="nucleotide sequence ID" value="NZ_FUWG01000016.1"/>
</dbReference>
<keyword evidence="4" id="KW-0963">Cytoplasm</keyword>
<comment type="function">
    <text evidence="2">Catalyzes the methylthiolation of N6-(dimethylallyl)adenosine (i(6)A), leading to the formation of 2-methylthio-N6-(dimethylallyl)adenosine (ms(2)i(6)A) at position 37 in tRNAs that read codons beginning with uridine.</text>
</comment>
<dbReference type="NCBIfam" id="TIGR00089">
    <property type="entry name" value="MiaB/RimO family radical SAM methylthiotransferase"/>
    <property type="match status" value="1"/>
</dbReference>
<evidence type="ECO:0000256" key="8">
    <source>
        <dbReference type="ARBA" id="ARBA00023004"/>
    </source>
</evidence>
<dbReference type="PANTHER" id="PTHR43020:SF2">
    <property type="entry name" value="MITOCHONDRIAL TRNA METHYLTHIOTRANSFERASE CDK5RAP1"/>
    <property type="match status" value="1"/>
</dbReference>
<dbReference type="SFLD" id="SFLDG01061">
    <property type="entry name" value="methylthiotransferase"/>
    <property type="match status" value="1"/>
</dbReference>
<dbReference type="InterPro" id="IPR002792">
    <property type="entry name" value="TRAM_dom"/>
</dbReference>
<evidence type="ECO:0000256" key="3">
    <source>
        <dbReference type="ARBA" id="ARBA00022485"/>
    </source>
</evidence>
<dbReference type="FunFam" id="3.40.50.12160:FF:000003">
    <property type="entry name" value="CDK5 regulatory subunit-associated protein 1"/>
    <property type="match status" value="1"/>
</dbReference>
<evidence type="ECO:0000256" key="13">
    <source>
        <dbReference type="ARBA" id="ARBA00081141"/>
    </source>
</evidence>
<gene>
    <name evidence="17" type="ORF">SAMN02745149_02049</name>
</gene>
<dbReference type="SFLD" id="SFLDS00029">
    <property type="entry name" value="Radical_SAM"/>
    <property type="match status" value="1"/>
</dbReference>
<feature type="domain" description="MTTase N-terminal" evidence="15">
    <location>
        <begin position="1"/>
        <end position="139"/>
    </location>
</feature>
<dbReference type="GeneID" id="78317321"/>
<evidence type="ECO:0000259" key="15">
    <source>
        <dbReference type="PROSITE" id="PS51449"/>
    </source>
</evidence>
<dbReference type="InterPro" id="IPR038135">
    <property type="entry name" value="Methylthiotransferase_N_sf"/>
</dbReference>
<name>A0A1T4MPB7_TREPO</name>
<dbReference type="GO" id="GO:0051539">
    <property type="term" value="F:4 iron, 4 sulfur cluster binding"/>
    <property type="evidence" value="ECO:0007669"/>
    <property type="project" value="UniProtKB-KW"/>
</dbReference>
<evidence type="ECO:0000256" key="12">
    <source>
        <dbReference type="ARBA" id="ARBA00080698"/>
    </source>
</evidence>
<organism evidence="17 18">
    <name type="scientific">Treponema porcinum</name>
    <dbReference type="NCBI Taxonomy" id="261392"/>
    <lineage>
        <taxon>Bacteria</taxon>
        <taxon>Pseudomonadati</taxon>
        <taxon>Spirochaetota</taxon>
        <taxon>Spirochaetia</taxon>
        <taxon>Spirochaetales</taxon>
        <taxon>Treponemataceae</taxon>
        <taxon>Treponema</taxon>
    </lineage>
</organism>
<dbReference type="InterPro" id="IPR020612">
    <property type="entry name" value="Methylthiotransferase_CS"/>
</dbReference>
<sequence>MTYFFETYGCEMNIAESAAAEQLFIARGWKKAASAQVCDVAVINSCSIRKTAEERIEGRLGWYSGLKKVRACRPDAKAKLLEEAAEYVKDGPKPLTLVFMGCMAERLRESIKKDWPCIDYVVGTFAKHHFGEIIDAVEEKRTPFALDDTESYKFASLSYEPGSFSCFVPIMHGCNNFCTYCIVPYVRGRECSRPVEEILKELEVLNGYGVRDVTLLGQNVNSYNGSDKNGSSVNFAGLLQRIADYLKETSSSIGWVRFMSSHPKDLTDDVIDVISKNDVLCRHIHLPVQNGSSKILSAMNRKYTREQYLDLVTRIKTAMPDVSLTTDIMMGFPGETEEDVQATLDLMRQVQYESAMMYYYNPREGTPAAKMEQIPLEVKKERLQRVIDLQLEHTHIQMSRHIGETAKVLVESVSRDNKAELLGKTARNEKVAFAAEKSMIGSFVTVKITELSGNTYRGVLLS</sequence>
<dbReference type="SMART" id="SM00729">
    <property type="entry name" value="Elp3"/>
    <property type="match status" value="1"/>
</dbReference>
<dbReference type="GO" id="GO:0005829">
    <property type="term" value="C:cytosol"/>
    <property type="evidence" value="ECO:0007669"/>
    <property type="project" value="TreeGrafter"/>
</dbReference>
<dbReference type="STRING" id="261392.SAMN02745149_02049"/>
<dbReference type="CDD" id="cd01335">
    <property type="entry name" value="Radical_SAM"/>
    <property type="match status" value="1"/>
</dbReference>
<dbReference type="PROSITE" id="PS51918">
    <property type="entry name" value="RADICAL_SAM"/>
    <property type="match status" value="1"/>
</dbReference>
<feature type="domain" description="TRAM" evidence="14">
    <location>
        <begin position="399"/>
        <end position="462"/>
    </location>
</feature>
<evidence type="ECO:0000256" key="6">
    <source>
        <dbReference type="ARBA" id="ARBA00022691"/>
    </source>
</evidence>
<keyword evidence="18" id="KW-1185">Reference proteome</keyword>
<dbReference type="Pfam" id="PF04055">
    <property type="entry name" value="Radical_SAM"/>
    <property type="match status" value="1"/>
</dbReference>
<evidence type="ECO:0000259" key="14">
    <source>
        <dbReference type="PROSITE" id="PS50926"/>
    </source>
</evidence>
<accession>A0A1T4MPB7</accession>
<evidence type="ECO:0000256" key="11">
    <source>
        <dbReference type="ARBA" id="ARBA00068570"/>
    </source>
</evidence>
<dbReference type="InterPro" id="IPR006638">
    <property type="entry name" value="Elp3/MiaA/NifB-like_rSAM"/>
</dbReference>
<evidence type="ECO:0000256" key="5">
    <source>
        <dbReference type="ARBA" id="ARBA00022679"/>
    </source>
</evidence>
<dbReference type="FunFam" id="3.80.30.20:FF:000001">
    <property type="entry name" value="tRNA-2-methylthio-N(6)-dimethylallyladenosine synthase 2"/>
    <property type="match status" value="1"/>
</dbReference>
<comment type="cofactor">
    <cofactor evidence="1">
        <name>[4Fe-4S] cluster</name>
        <dbReference type="ChEBI" id="CHEBI:49883"/>
    </cofactor>
</comment>
<dbReference type="InterPro" id="IPR058240">
    <property type="entry name" value="rSAM_sf"/>
</dbReference>
<dbReference type="EMBL" id="FUWG01000016">
    <property type="protein sequence ID" value="SJZ68634.1"/>
    <property type="molecule type" value="Genomic_DNA"/>
</dbReference>
<dbReference type="Pfam" id="PF01938">
    <property type="entry name" value="TRAM"/>
    <property type="match status" value="1"/>
</dbReference>
<dbReference type="PANTHER" id="PTHR43020">
    <property type="entry name" value="CDK5 REGULATORY SUBUNIT-ASSOCIATED PROTEIN 1"/>
    <property type="match status" value="1"/>
</dbReference>
<evidence type="ECO:0000256" key="1">
    <source>
        <dbReference type="ARBA" id="ARBA00001966"/>
    </source>
</evidence>
<dbReference type="InterPro" id="IPR023404">
    <property type="entry name" value="rSAM_horseshoe"/>
</dbReference>
<feature type="domain" description="Radical SAM core" evidence="16">
    <location>
        <begin position="160"/>
        <end position="397"/>
    </location>
</feature>
<evidence type="ECO:0000256" key="10">
    <source>
        <dbReference type="ARBA" id="ARBA00033765"/>
    </source>
</evidence>
<dbReference type="SFLD" id="SFLDG01082">
    <property type="entry name" value="B12-binding_domain_containing"/>
    <property type="match status" value="1"/>
</dbReference>